<dbReference type="RefSeq" id="WP_179541024.1">
    <property type="nucleotide sequence ID" value="NZ_BAAALL010000004.1"/>
</dbReference>
<dbReference type="EMBL" id="JACCFY010000001">
    <property type="protein sequence ID" value="NYJ77557.1"/>
    <property type="molecule type" value="Genomic_DNA"/>
</dbReference>
<dbReference type="PANTHER" id="PTHR36839">
    <property type="entry name" value="METALLO-BETA-LACTAMASE FAMILY PROTEIN (AFU_ORTHOLOGUE AFUA_5G12770)"/>
    <property type="match status" value="1"/>
</dbReference>
<proteinExistence type="predicted"/>
<dbReference type="AlphaFoldDB" id="A0A7Z0KBF6"/>
<dbReference type="PANTHER" id="PTHR36839:SF1">
    <property type="entry name" value="METALLO-BETA-LACTAMASE FAMILY PROTEIN (AFU_ORTHOLOGUE AFUA_5G12770)"/>
    <property type="match status" value="1"/>
</dbReference>
<dbReference type="SUPFAM" id="SSF56281">
    <property type="entry name" value="Metallo-hydrolase/oxidoreductase"/>
    <property type="match status" value="1"/>
</dbReference>
<dbReference type="Gene3D" id="3.60.15.10">
    <property type="entry name" value="Ribonuclease Z/Hydroxyacylglutathione hydrolase-like"/>
    <property type="match status" value="1"/>
</dbReference>
<dbReference type="SMART" id="SM00849">
    <property type="entry name" value="Lactamase_B"/>
    <property type="match status" value="1"/>
</dbReference>
<dbReference type="Proteomes" id="UP000535437">
    <property type="component" value="Unassembled WGS sequence"/>
</dbReference>
<dbReference type="Pfam" id="PF00753">
    <property type="entry name" value="Lactamase_B"/>
    <property type="match status" value="1"/>
</dbReference>
<sequence length="290" mass="31763">MPSTPHRTAHPPEPHAPLRAVLQCRTCGVERPPEDRPPECPICADERQHVPVRGQEWTSPRESQEAGARLELIDREPGVHGLVLHDGPGIGQVTSIVATRIGNVMIEPPAYIDDDAVDAVASVGGLAAILASHPHMYGVQSLWAEAFGEVDVYISAADEQWLALRPPRTVVWEDRVQIAEDMVATQIGGHFVGSMVAQWRAPDGRGVLFTGDAIFPVADQGWVTFMRSYPNMIPLSPAVVRRLADHVAQHDYDRLYGNFARHITADAAAAVERSAQRYIAWVSGARDEET</sequence>
<evidence type="ECO:0000259" key="1">
    <source>
        <dbReference type="SMART" id="SM00849"/>
    </source>
</evidence>
<comment type="caution">
    <text evidence="2">The sequence shown here is derived from an EMBL/GenBank/DDBJ whole genome shotgun (WGS) entry which is preliminary data.</text>
</comment>
<dbReference type="InterPro" id="IPR036866">
    <property type="entry name" value="RibonucZ/Hydroxyglut_hydro"/>
</dbReference>
<organism evidence="2 3">
    <name type="scientific">Nesterenkonia xinjiangensis</name>
    <dbReference type="NCBI Taxonomy" id="225327"/>
    <lineage>
        <taxon>Bacteria</taxon>
        <taxon>Bacillati</taxon>
        <taxon>Actinomycetota</taxon>
        <taxon>Actinomycetes</taxon>
        <taxon>Micrococcales</taxon>
        <taxon>Micrococcaceae</taxon>
        <taxon>Nesterenkonia</taxon>
    </lineage>
</organism>
<dbReference type="InterPro" id="IPR001279">
    <property type="entry name" value="Metallo-B-lactamas"/>
</dbReference>
<name>A0A7Z0KBF6_9MICC</name>
<evidence type="ECO:0000313" key="3">
    <source>
        <dbReference type="Proteomes" id="UP000535437"/>
    </source>
</evidence>
<reference evidence="2 3" key="1">
    <citation type="submission" date="2020-07" db="EMBL/GenBank/DDBJ databases">
        <title>Sequencing the genomes of 1000 actinobacteria strains.</title>
        <authorList>
            <person name="Klenk H.-P."/>
        </authorList>
    </citation>
    <scope>NUCLEOTIDE SEQUENCE [LARGE SCALE GENOMIC DNA]</scope>
    <source>
        <strain evidence="2 3">DSM 15475</strain>
    </source>
</reference>
<feature type="domain" description="Metallo-beta-lactamase" evidence="1">
    <location>
        <begin position="91"/>
        <end position="250"/>
    </location>
</feature>
<protein>
    <recommendedName>
        <fullName evidence="1">Metallo-beta-lactamase domain-containing protein</fullName>
    </recommendedName>
</protein>
<keyword evidence="3" id="KW-1185">Reference proteome</keyword>
<accession>A0A7Z0KBF6</accession>
<gene>
    <name evidence="2" type="ORF">HNR09_000968</name>
</gene>
<evidence type="ECO:0000313" key="2">
    <source>
        <dbReference type="EMBL" id="NYJ77557.1"/>
    </source>
</evidence>